<dbReference type="RefSeq" id="WP_139837360.1">
    <property type="nucleotide sequence ID" value="NZ_FWFU01000001.1"/>
</dbReference>
<dbReference type="EMBL" id="FWFU01000001">
    <property type="protein sequence ID" value="SLN11086.1"/>
    <property type="molecule type" value="Genomic_DNA"/>
</dbReference>
<organism evidence="1 2">
    <name type="scientific">Roseovarius halotolerans</name>
    <dbReference type="NCBI Taxonomy" id="505353"/>
    <lineage>
        <taxon>Bacteria</taxon>
        <taxon>Pseudomonadati</taxon>
        <taxon>Pseudomonadota</taxon>
        <taxon>Alphaproteobacteria</taxon>
        <taxon>Rhodobacterales</taxon>
        <taxon>Roseobacteraceae</taxon>
        <taxon>Roseovarius</taxon>
    </lineage>
</organism>
<keyword evidence="2" id="KW-1185">Reference proteome</keyword>
<evidence type="ECO:0000313" key="2">
    <source>
        <dbReference type="Proteomes" id="UP000193207"/>
    </source>
</evidence>
<accession>A0A1X6Y4Y1</accession>
<proteinExistence type="predicted"/>
<reference evidence="1 2" key="1">
    <citation type="submission" date="2017-03" db="EMBL/GenBank/DDBJ databases">
        <authorList>
            <person name="Afonso C.L."/>
            <person name="Miller P.J."/>
            <person name="Scott M.A."/>
            <person name="Spackman E."/>
            <person name="Goraichik I."/>
            <person name="Dimitrov K.M."/>
            <person name="Suarez D.L."/>
            <person name="Swayne D.E."/>
        </authorList>
    </citation>
    <scope>NUCLEOTIDE SEQUENCE [LARGE SCALE GENOMIC DNA]</scope>
    <source>
        <strain evidence="1 2">CECT 8110</strain>
    </source>
</reference>
<dbReference type="Proteomes" id="UP000193207">
    <property type="component" value="Unassembled WGS sequence"/>
</dbReference>
<sequence>MTKTMKKPSYLGTTTQIAYKSALADAEGTYAKRHSIARRSVGKTLEGQRIALVRVSGVTHVVAGTDIPSLPSFVKPHAFCILEHCDGNGAIFVRSV</sequence>
<dbReference type="AlphaFoldDB" id="A0A1X6Y4Y1"/>
<evidence type="ECO:0000313" key="1">
    <source>
        <dbReference type="EMBL" id="SLN11086.1"/>
    </source>
</evidence>
<protein>
    <submittedName>
        <fullName evidence="1">Uncharacterized protein</fullName>
    </submittedName>
</protein>
<dbReference type="OrthoDB" id="9907384at2"/>
<gene>
    <name evidence="1" type="ORF">ROH8110_00060</name>
</gene>
<name>A0A1X6Y4Y1_9RHOB</name>